<dbReference type="Proteomes" id="UP000002489">
    <property type="component" value="Unassembled WGS sequence"/>
</dbReference>
<name>A0A0D2YI60_FUSOF</name>
<proteinExistence type="predicted"/>
<reference evidence="1" key="2">
    <citation type="submission" date="2025-08" db="UniProtKB">
        <authorList>
            <consortium name="EnsemblFungi"/>
        </authorList>
    </citation>
    <scope>IDENTIFICATION</scope>
    <source>
        <strain evidence="1">4287 / CBS 123668 / FGSC 9935 / NRRL 34936</strain>
    </source>
</reference>
<dbReference type="AlphaFoldDB" id="A0A0D2YI60"/>
<evidence type="ECO:0000313" key="1">
    <source>
        <dbReference type="EnsemblFungi" id="FOXG_16125P0"/>
    </source>
</evidence>
<reference evidence="2" key="1">
    <citation type="journal article" date="2012" name="Mol. Plant Microbe Interact.">
        <title>A highly conserved effector in Fusarium oxysporum is required for full virulence on Arabidopsis.</title>
        <authorList>
            <person name="Thatcher L.F."/>
            <person name="Gardiner D.M."/>
            <person name="Kazan K."/>
            <person name="Manners J."/>
        </authorList>
    </citation>
    <scope>NUCLEOTIDE SEQUENCE [LARGE SCALE GENOMIC DNA]</scope>
    <source>
        <strain evidence="2">Fo5176</strain>
    </source>
</reference>
<sequence length="177" mass="19529">MSVRMSCALPAQASGPYRIAQPLRKEHTQVSPVIHKAKAMQLLTANDDLAQLTGGRPLDDISKMPSDDRRAVLLQIAGSCRLCHLAAILYCDLTLSRKESLHTPRLVRAWIAALVCHGNHDFHKLIMGTTRAKVQSLRAKTTLRTIPAMAQTQTRQTIKDILRMGLLTIAPFDGSPM</sequence>
<accession>A0A0D2YI60</accession>
<evidence type="ECO:0000313" key="2">
    <source>
        <dbReference type="Proteomes" id="UP000002489"/>
    </source>
</evidence>
<dbReference type="EnsemblFungi" id="FOXG_16125T0">
    <property type="protein sequence ID" value="FOXG_16125P0"/>
    <property type="gene ID" value="FOXG_16125"/>
</dbReference>
<protein>
    <submittedName>
        <fullName evidence="1">Uncharacterized protein</fullName>
    </submittedName>
</protein>
<organism evidence="1 2">
    <name type="scientific">Fusarium oxysporum (strain Fo5176)</name>
    <name type="common">Fusarium vascular wilt</name>
    <dbReference type="NCBI Taxonomy" id="660025"/>
    <lineage>
        <taxon>Eukaryota</taxon>
        <taxon>Fungi</taxon>
        <taxon>Dikarya</taxon>
        <taxon>Ascomycota</taxon>
        <taxon>Pezizomycotina</taxon>
        <taxon>Sordariomycetes</taxon>
        <taxon>Hypocreomycetidae</taxon>
        <taxon>Hypocreales</taxon>
        <taxon>Nectriaceae</taxon>
        <taxon>Fusarium</taxon>
        <taxon>Fusarium oxysporum species complex</taxon>
    </lineage>
</organism>